<gene>
    <name evidence="1" type="ORF">C791_5499</name>
</gene>
<dbReference type="EMBL" id="ANMG01000053">
    <property type="protein sequence ID" value="EMD24917.1"/>
    <property type="molecule type" value="Genomic_DNA"/>
</dbReference>
<proteinExistence type="predicted"/>
<sequence length="39" mass="4454">MAVVAKRPVRAKGRRFEFESDVGPVREQIAREGDDKQPK</sequence>
<name>M2QG05_9PSEU</name>
<evidence type="ECO:0000313" key="1">
    <source>
        <dbReference type="EMBL" id="EMD24917.1"/>
    </source>
</evidence>
<dbReference type="PATRIC" id="fig|1238180.3.peg.5415"/>
<organism evidence="1 2">
    <name type="scientific">Amycolatopsis azurea DSM 43854</name>
    <dbReference type="NCBI Taxonomy" id="1238180"/>
    <lineage>
        <taxon>Bacteria</taxon>
        <taxon>Bacillati</taxon>
        <taxon>Actinomycetota</taxon>
        <taxon>Actinomycetes</taxon>
        <taxon>Pseudonocardiales</taxon>
        <taxon>Pseudonocardiaceae</taxon>
        <taxon>Amycolatopsis</taxon>
    </lineage>
</organism>
<reference evidence="1 2" key="1">
    <citation type="submission" date="2012-10" db="EMBL/GenBank/DDBJ databases">
        <title>Genome assembly of Amycolatopsis azurea DSM 43854.</title>
        <authorList>
            <person name="Khatri I."/>
            <person name="Kaur I."/>
            <person name="Subramanian S."/>
            <person name="Mayilraj S."/>
        </authorList>
    </citation>
    <scope>NUCLEOTIDE SEQUENCE [LARGE SCALE GENOMIC DNA]</scope>
    <source>
        <strain evidence="1 2">DSM 43854</strain>
    </source>
</reference>
<dbReference type="Proteomes" id="UP000014137">
    <property type="component" value="Unassembled WGS sequence"/>
</dbReference>
<comment type="caution">
    <text evidence="1">The sequence shown here is derived from an EMBL/GenBank/DDBJ whole genome shotgun (WGS) entry which is preliminary data.</text>
</comment>
<dbReference type="AlphaFoldDB" id="M2QG05"/>
<protein>
    <submittedName>
        <fullName evidence="1">Uncharacterized protein</fullName>
    </submittedName>
</protein>
<evidence type="ECO:0000313" key="2">
    <source>
        <dbReference type="Proteomes" id="UP000014137"/>
    </source>
</evidence>
<accession>M2QG05</accession>